<dbReference type="EMBL" id="KK104979">
    <property type="protein sequence ID" value="KIY93180.1"/>
    <property type="molecule type" value="Genomic_DNA"/>
</dbReference>
<feature type="non-terminal residue" evidence="2">
    <location>
        <position position="51"/>
    </location>
</feature>
<feature type="non-terminal residue" evidence="2">
    <location>
        <position position="1"/>
    </location>
</feature>
<dbReference type="RefSeq" id="XP_013892200.1">
    <property type="nucleotide sequence ID" value="XM_014036746.1"/>
</dbReference>
<evidence type="ECO:0000313" key="3">
    <source>
        <dbReference type="Proteomes" id="UP000054498"/>
    </source>
</evidence>
<feature type="compositionally biased region" description="Polar residues" evidence="1">
    <location>
        <begin position="33"/>
        <end position="42"/>
    </location>
</feature>
<gene>
    <name evidence="2" type="ORF">MNEG_14783</name>
</gene>
<dbReference type="GeneID" id="25732379"/>
<proteinExistence type="predicted"/>
<sequence length="51" mass="5030">RAHASARAPAVCHPAAAAGGPGGAARLRGPHDSLSQGSTRQAASPPLHRAR</sequence>
<reference evidence="2 3" key="1">
    <citation type="journal article" date="2013" name="BMC Genomics">
        <title>Reconstruction of the lipid metabolism for the microalga Monoraphidium neglectum from its genome sequence reveals characteristics suitable for biofuel production.</title>
        <authorList>
            <person name="Bogen C."/>
            <person name="Al-Dilaimi A."/>
            <person name="Albersmeier A."/>
            <person name="Wichmann J."/>
            <person name="Grundmann M."/>
            <person name="Rupp O."/>
            <person name="Lauersen K.J."/>
            <person name="Blifernez-Klassen O."/>
            <person name="Kalinowski J."/>
            <person name="Goesmann A."/>
            <person name="Mussgnug J.H."/>
            <person name="Kruse O."/>
        </authorList>
    </citation>
    <scope>NUCLEOTIDE SEQUENCE [LARGE SCALE GENOMIC DNA]</scope>
    <source>
        <strain evidence="2 3">SAG 48.87</strain>
    </source>
</reference>
<feature type="region of interest" description="Disordered" evidence="1">
    <location>
        <begin position="1"/>
        <end position="51"/>
    </location>
</feature>
<organism evidence="2 3">
    <name type="scientific">Monoraphidium neglectum</name>
    <dbReference type="NCBI Taxonomy" id="145388"/>
    <lineage>
        <taxon>Eukaryota</taxon>
        <taxon>Viridiplantae</taxon>
        <taxon>Chlorophyta</taxon>
        <taxon>core chlorophytes</taxon>
        <taxon>Chlorophyceae</taxon>
        <taxon>CS clade</taxon>
        <taxon>Sphaeropleales</taxon>
        <taxon>Selenastraceae</taxon>
        <taxon>Monoraphidium</taxon>
    </lineage>
</organism>
<protein>
    <submittedName>
        <fullName evidence="2">Uncharacterized protein</fullName>
    </submittedName>
</protein>
<feature type="compositionally biased region" description="Low complexity" evidence="1">
    <location>
        <begin position="1"/>
        <end position="18"/>
    </location>
</feature>
<evidence type="ECO:0000256" key="1">
    <source>
        <dbReference type="SAM" id="MobiDB-lite"/>
    </source>
</evidence>
<keyword evidence="3" id="KW-1185">Reference proteome</keyword>
<dbReference type="Proteomes" id="UP000054498">
    <property type="component" value="Unassembled WGS sequence"/>
</dbReference>
<evidence type="ECO:0000313" key="2">
    <source>
        <dbReference type="EMBL" id="KIY93180.1"/>
    </source>
</evidence>
<accession>A0A0D2MDA2</accession>
<name>A0A0D2MDA2_9CHLO</name>
<dbReference type="KEGG" id="mng:MNEG_14783"/>
<dbReference type="AlphaFoldDB" id="A0A0D2MDA2"/>